<accession>A0AAD4R6C7</accession>
<proteinExistence type="predicted"/>
<dbReference type="PROSITE" id="PS50294">
    <property type="entry name" value="WD_REPEATS_REGION"/>
    <property type="match status" value="1"/>
</dbReference>
<dbReference type="SUPFAM" id="SSF50978">
    <property type="entry name" value="WD40 repeat-like"/>
    <property type="match status" value="1"/>
</dbReference>
<dbReference type="PRINTS" id="PR00320">
    <property type="entry name" value="GPROTEINBRPT"/>
</dbReference>
<dbReference type="Pfam" id="PF00400">
    <property type="entry name" value="WD40"/>
    <property type="match status" value="4"/>
</dbReference>
<feature type="repeat" description="WD" evidence="3">
    <location>
        <begin position="129"/>
        <end position="169"/>
    </location>
</feature>
<evidence type="ECO:0000256" key="1">
    <source>
        <dbReference type="ARBA" id="ARBA00022574"/>
    </source>
</evidence>
<dbReference type="CDD" id="cd00200">
    <property type="entry name" value="WD40"/>
    <property type="match status" value="1"/>
</dbReference>
<dbReference type="InterPro" id="IPR001680">
    <property type="entry name" value="WD40_rpt"/>
</dbReference>
<dbReference type="InterPro" id="IPR036322">
    <property type="entry name" value="WD40_repeat_dom_sf"/>
</dbReference>
<evidence type="ECO:0000313" key="4">
    <source>
        <dbReference type="EMBL" id="KAI1712480.1"/>
    </source>
</evidence>
<organism evidence="4 5">
    <name type="scientific">Ditylenchus destructor</name>
    <dbReference type="NCBI Taxonomy" id="166010"/>
    <lineage>
        <taxon>Eukaryota</taxon>
        <taxon>Metazoa</taxon>
        <taxon>Ecdysozoa</taxon>
        <taxon>Nematoda</taxon>
        <taxon>Chromadorea</taxon>
        <taxon>Rhabditida</taxon>
        <taxon>Tylenchina</taxon>
        <taxon>Tylenchomorpha</taxon>
        <taxon>Sphaerularioidea</taxon>
        <taxon>Anguinidae</taxon>
        <taxon>Anguininae</taxon>
        <taxon>Ditylenchus</taxon>
    </lineage>
</organism>
<evidence type="ECO:0000256" key="3">
    <source>
        <dbReference type="PROSITE-ProRule" id="PRU00221"/>
    </source>
</evidence>
<comment type="caution">
    <text evidence="4">The sequence shown here is derived from an EMBL/GenBank/DDBJ whole genome shotgun (WGS) entry which is preliminary data.</text>
</comment>
<dbReference type="InterPro" id="IPR020472">
    <property type="entry name" value="WD40_PAC1"/>
</dbReference>
<dbReference type="SMART" id="SM00320">
    <property type="entry name" value="WD40"/>
    <property type="match status" value="6"/>
</dbReference>
<sequence length="355" mass="39392">MGSGYSALATSDDNDLIIASSENINPSQKPTTPISARSKTIIRPAVHLEAINWLAAVRTGMVISASSDKTIVLNNLDTGACVMRWRGHEREVTKVIYKHVGCKHIVLSGSKDCTVRIWQFNSTEYCNRFDGHEMGITGLAALDDTKFVSASRDGRINIWDVNVGTPLRSTQNKQNLVTHIEFDSKNQLLYQTSEDGCLKLWDARDLRLIHTFPSKSYPQWHCDICPSSELCLTSNGGSQSEGSEVSVWDIRQRKLLREFYGHEGNVRSAIFLNVDQVTWKKLVLSVSSDGTARIWNLNTGMCLWTESIHAELNSCVAFADGSIAIGGSNSTLCDMRVLARAGRPYLHCHSLQQCP</sequence>
<dbReference type="PROSITE" id="PS50082">
    <property type="entry name" value="WD_REPEATS_2"/>
    <property type="match status" value="4"/>
</dbReference>
<dbReference type="EMBL" id="JAKKPZ010000018">
    <property type="protein sequence ID" value="KAI1712480.1"/>
    <property type="molecule type" value="Genomic_DNA"/>
</dbReference>
<dbReference type="AlphaFoldDB" id="A0AAD4R6C7"/>
<feature type="repeat" description="WD" evidence="3">
    <location>
        <begin position="170"/>
        <end position="211"/>
    </location>
</feature>
<protein>
    <submittedName>
        <fullName evidence="4">WD repeat-containing protein 31</fullName>
    </submittedName>
</protein>
<keyword evidence="5" id="KW-1185">Reference proteome</keyword>
<feature type="repeat" description="WD" evidence="3">
    <location>
        <begin position="85"/>
        <end position="128"/>
    </location>
</feature>
<gene>
    <name evidence="4" type="ORF">DdX_09566</name>
</gene>
<keyword evidence="2" id="KW-0677">Repeat</keyword>
<dbReference type="InterPro" id="IPR015943">
    <property type="entry name" value="WD40/YVTN_repeat-like_dom_sf"/>
</dbReference>
<dbReference type="PANTHER" id="PTHR19869">
    <property type="entry name" value="SPERMATID WD-REPEAT PROTEIN"/>
    <property type="match status" value="1"/>
</dbReference>
<dbReference type="Proteomes" id="UP001201812">
    <property type="component" value="Unassembled WGS sequence"/>
</dbReference>
<dbReference type="InterPro" id="IPR019775">
    <property type="entry name" value="WD40_repeat_CS"/>
</dbReference>
<dbReference type="Gene3D" id="2.130.10.10">
    <property type="entry name" value="YVTN repeat-like/Quinoprotein amine dehydrogenase"/>
    <property type="match status" value="2"/>
</dbReference>
<keyword evidence="1 3" id="KW-0853">WD repeat</keyword>
<evidence type="ECO:0000256" key="2">
    <source>
        <dbReference type="ARBA" id="ARBA00022737"/>
    </source>
</evidence>
<feature type="repeat" description="WD" evidence="3">
    <location>
        <begin position="259"/>
        <end position="305"/>
    </location>
</feature>
<dbReference type="PROSITE" id="PS00678">
    <property type="entry name" value="WD_REPEATS_1"/>
    <property type="match status" value="1"/>
</dbReference>
<dbReference type="InterPro" id="IPR040066">
    <property type="entry name" value="WDR31"/>
</dbReference>
<dbReference type="PANTHER" id="PTHR19869:SF1">
    <property type="entry name" value="WD REPEAT-CONTAINING PROTEIN 31"/>
    <property type="match status" value="1"/>
</dbReference>
<reference evidence="4" key="1">
    <citation type="submission" date="2022-01" db="EMBL/GenBank/DDBJ databases">
        <title>Genome Sequence Resource for Two Populations of Ditylenchus destructor, the Migratory Endoparasitic Phytonematode.</title>
        <authorList>
            <person name="Zhang H."/>
            <person name="Lin R."/>
            <person name="Xie B."/>
        </authorList>
    </citation>
    <scope>NUCLEOTIDE SEQUENCE</scope>
    <source>
        <strain evidence="4">BazhouSP</strain>
    </source>
</reference>
<name>A0AAD4R6C7_9BILA</name>
<evidence type="ECO:0000313" key="5">
    <source>
        <dbReference type="Proteomes" id="UP001201812"/>
    </source>
</evidence>